<dbReference type="Pfam" id="PF00561">
    <property type="entry name" value="Abhydrolase_1"/>
    <property type="match status" value="1"/>
</dbReference>
<sequence length="284" mass="30768">MSAFSFEATSNTLATAQGSIHYHEAGEGPVLLMIHGSGPGVTGWANFQGNLEVFSEHFRCLIIDLPGYGKSDAVEGDPIGGCVVACLALLDGLNIDKAHLIGNSLGGIVGSHIAASSPDRVGSFVTIGGIGMNIFSPFPGEGLNLLTEFTENPSRERLIQWLHSMVFDPALVTEDMIETRYEQAIEPVTLATSRKLYSKASIGATAAFFRGEHTVQRIAHLASIKAPTLITWGRDDRVSPMDIALVPMRIIPNAELHIFPNCGHWAMIERKAEFENLVKNFLLR</sequence>
<dbReference type="EMBL" id="SHNN01000002">
    <property type="protein sequence ID" value="MCX2981646.1"/>
    <property type="molecule type" value="Genomic_DNA"/>
</dbReference>
<accession>A0ABT3TIR2</accession>
<name>A0ABT3TIR2_9GAMM</name>
<dbReference type="PANTHER" id="PTHR43798:SF31">
    <property type="entry name" value="AB HYDROLASE SUPERFAMILY PROTEIN YCLE"/>
    <property type="match status" value="1"/>
</dbReference>
<dbReference type="GO" id="GO:0016787">
    <property type="term" value="F:hydrolase activity"/>
    <property type="evidence" value="ECO:0007669"/>
    <property type="project" value="UniProtKB-KW"/>
</dbReference>
<evidence type="ECO:0000313" key="4">
    <source>
        <dbReference type="Proteomes" id="UP001143362"/>
    </source>
</evidence>
<dbReference type="RefSeq" id="WP_279245645.1">
    <property type="nucleotide sequence ID" value="NZ_SHNN01000002.1"/>
</dbReference>
<organism evidence="3 4">
    <name type="scientific">Candidatus Litorirhabdus singularis</name>
    <dbReference type="NCBI Taxonomy" id="2518993"/>
    <lineage>
        <taxon>Bacteria</taxon>
        <taxon>Pseudomonadati</taxon>
        <taxon>Pseudomonadota</taxon>
        <taxon>Gammaproteobacteria</taxon>
        <taxon>Cellvibrionales</taxon>
        <taxon>Halieaceae</taxon>
        <taxon>Candidatus Litorirhabdus</taxon>
    </lineage>
</organism>
<reference evidence="3" key="1">
    <citation type="submission" date="2019-02" db="EMBL/GenBank/DDBJ databases">
        <authorList>
            <person name="Li S.-H."/>
        </authorList>
    </citation>
    <scope>NUCLEOTIDE SEQUENCE</scope>
    <source>
        <strain evidence="3">IMCC14734</strain>
    </source>
</reference>
<dbReference type="InterPro" id="IPR000073">
    <property type="entry name" value="AB_hydrolase_1"/>
</dbReference>
<evidence type="ECO:0000256" key="1">
    <source>
        <dbReference type="ARBA" id="ARBA00022801"/>
    </source>
</evidence>
<evidence type="ECO:0000313" key="3">
    <source>
        <dbReference type="EMBL" id="MCX2981646.1"/>
    </source>
</evidence>
<evidence type="ECO:0000259" key="2">
    <source>
        <dbReference type="Pfam" id="PF00561"/>
    </source>
</evidence>
<dbReference type="Proteomes" id="UP001143362">
    <property type="component" value="Unassembled WGS sequence"/>
</dbReference>
<dbReference type="Gene3D" id="3.40.50.1820">
    <property type="entry name" value="alpha/beta hydrolase"/>
    <property type="match status" value="1"/>
</dbReference>
<keyword evidence="1 3" id="KW-0378">Hydrolase</keyword>
<comment type="caution">
    <text evidence="3">The sequence shown here is derived from an EMBL/GenBank/DDBJ whole genome shotgun (WGS) entry which is preliminary data.</text>
</comment>
<dbReference type="PRINTS" id="PR00412">
    <property type="entry name" value="EPOXHYDRLASE"/>
</dbReference>
<protein>
    <submittedName>
        <fullName evidence="3">Alpha/beta fold hydrolase</fullName>
    </submittedName>
</protein>
<proteinExistence type="predicted"/>
<dbReference type="SUPFAM" id="SSF53474">
    <property type="entry name" value="alpha/beta-Hydrolases"/>
    <property type="match status" value="1"/>
</dbReference>
<dbReference type="InterPro" id="IPR029058">
    <property type="entry name" value="AB_hydrolase_fold"/>
</dbReference>
<dbReference type="InterPro" id="IPR000639">
    <property type="entry name" value="Epox_hydrolase-like"/>
</dbReference>
<gene>
    <name evidence="3" type="ORF">EYC98_12310</name>
</gene>
<dbReference type="PANTHER" id="PTHR43798">
    <property type="entry name" value="MONOACYLGLYCEROL LIPASE"/>
    <property type="match status" value="1"/>
</dbReference>
<feature type="domain" description="AB hydrolase-1" evidence="2">
    <location>
        <begin position="29"/>
        <end position="270"/>
    </location>
</feature>
<keyword evidence="4" id="KW-1185">Reference proteome</keyword>
<dbReference type="PRINTS" id="PR00111">
    <property type="entry name" value="ABHYDROLASE"/>
</dbReference>
<dbReference type="InterPro" id="IPR050266">
    <property type="entry name" value="AB_hydrolase_sf"/>
</dbReference>